<feature type="region of interest" description="Disordered" evidence="1">
    <location>
        <begin position="30"/>
        <end position="96"/>
    </location>
</feature>
<protein>
    <submittedName>
        <fullName evidence="2">Uncharacterized protein</fullName>
    </submittedName>
</protein>
<proteinExistence type="predicted"/>
<sequence>MFDTDTLLQDETRDTYTFETREAGVISVSSTMPYGKGYPLPKTPTHYLPPNSTNYSYRRPSKYGGGPQRLKPPPSPIPPYSTNQFYSPDATPSLNSFTSYPSKQPNYNGRSTPHYPDAGPYPRYSRNRQWTTTPPYQPSGTQQSWWKKILRREKRQADLNDLCPARADYIMPRAAQRVDDGDWMFLVNVDEEIYSTNKIHVKAHAMSQTASPQSANNSTFKSV</sequence>
<feature type="region of interest" description="Disordered" evidence="1">
    <location>
        <begin position="102"/>
        <end position="121"/>
    </location>
</feature>
<comment type="caution">
    <text evidence="2">The sequence shown here is derived from an EMBL/GenBank/DDBJ whole genome shotgun (WGS) entry which is preliminary data.</text>
</comment>
<evidence type="ECO:0000256" key="1">
    <source>
        <dbReference type="SAM" id="MobiDB-lite"/>
    </source>
</evidence>
<organism evidence="2 3">
    <name type="scientific">Armadillidium nasatum</name>
    <dbReference type="NCBI Taxonomy" id="96803"/>
    <lineage>
        <taxon>Eukaryota</taxon>
        <taxon>Metazoa</taxon>
        <taxon>Ecdysozoa</taxon>
        <taxon>Arthropoda</taxon>
        <taxon>Crustacea</taxon>
        <taxon>Multicrustacea</taxon>
        <taxon>Malacostraca</taxon>
        <taxon>Eumalacostraca</taxon>
        <taxon>Peracarida</taxon>
        <taxon>Isopoda</taxon>
        <taxon>Oniscidea</taxon>
        <taxon>Crinocheta</taxon>
        <taxon>Armadillidiidae</taxon>
        <taxon>Armadillidium</taxon>
    </lineage>
</organism>
<name>A0A5N5TMU9_9CRUS</name>
<reference evidence="2 3" key="1">
    <citation type="journal article" date="2019" name="PLoS Biol.">
        <title>Sex chromosomes control vertical transmission of feminizing Wolbachia symbionts in an isopod.</title>
        <authorList>
            <person name="Becking T."/>
            <person name="Chebbi M.A."/>
            <person name="Giraud I."/>
            <person name="Moumen B."/>
            <person name="Laverre T."/>
            <person name="Caubet Y."/>
            <person name="Peccoud J."/>
            <person name="Gilbert C."/>
            <person name="Cordaux R."/>
        </authorList>
    </citation>
    <scope>NUCLEOTIDE SEQUENCE [LARGE SCALE GENOMIC DNA]</scope>
    <source>
        <strain evidence="2">ANa2</strain>
        <tissue evidence="2">Whole body excluding digestive tract and cuticle</tissue>
    </source>
</reference>
<dbReference type="OrthoDB" id="7933576at2759"/>
<dbReference type="AlphaFoldDB" id="A0A5N5TMU9"/>
<dbReference type="EMBL" id="SEYY01000311">
    <property type="protein sequence ID" value="KAB7507507.1"/>
    <property type="molecule type" value="Genomic_DNA"/>
</dbReference>
<accession>A0A5N5TMU9</accession>
<keyword evidence="3" id="KW-1185">Reference proteome</keyword>
<gene>
    <name evidence="2" type="ORF">Anas_05229</name>
</gene>
<feature type="compositionally biased region" description="Polar residues" evidence="1">
    <location>
        <begin position="80"/>
        <end position="96"/>
    </location>
</feature>
<evidence type="ECO:0000313" key="3">
    <source>
        <dbReference type="Proteomes" id="UP000326759"/>
    </source>
</evidence>
<dbReference type="Proteomes" id="UP000326759">
    <property type="component" value="Unassembled WGS sequence"/>
</dbReference>
<evidence type="ECO:0000313" key="2">
    <source>
        <dbReference type="EMBL" id="KAB7507507.1"/>
    </source>
</evidence>
<feature type="compositionally biased region" description="Polar residues" evidence="1">
    <location>
        <begin position="102"/>
        <end position="111"/>
    </location>
</feature>
<feature type="compositionally biased region" description="Pro residues" evidence="1">
    <location>
        <begin position="70"/>
        <end position="79"/>
    </location>
</feature>